<dbReference type="GO" id="GO:0016787">
    <property type="term" value="F:hydrolase activity"/>
    <property type="evidence" value="ECO:0007669"/>
    <property type="project" value="InterPro"/>
</dbReference>
<name>A0A160PHK9_9HYPH</name>
<accession>A0A160PHK9</accession>
<dbReference type="Pfam" id="PF00149">
    <property type="entry name" value="Metallophos"/>
    <property type="match status" value="1"/>
</dbReference>
<dbReference type="InterPro" id="IPR029052">
    <property type="entry name" value="Metallo-depent_PP-like"/>
</dbReference>
<dbReference type="SUPFAM" id="SSF56300">
    <property type="entry name" value="Metallo-dependent phosphatases"/>
    <property type="match status" value="1"/>
</dbReference>
<proteinExistence type="predicted"/>
<dbReference type="InterPro" id="IPR004843">
    <property type="entry name" value="Calcineurin-like_PHP"/>
</dbReference>
<feature type="domain" description="Calcineurin-like phosphoesterase" evidence="1">
    <location>
        <begin position="51"/>
        <end position="170"/>
    </location>
</feature>
<evidence type="ECO:0000259" key="1">
    <source>
        <dbReference type="Pfam" id="PF00149"/>
    </source>
</evidence>
<dbReference type="Proteomes" id="UP000218288">
    <property type="component" value="Chromosome"/>
</dbReference>
<gene>
    <name evidence="2" type="ORF">MPPM_3739</name>
</gene>
<dbReference type="PANTHER" id="PTHR37844">
    <property type="entry name" value="SER/THR PROTEIN PHOSPHATASE SUPERFAMILY (AFU_ORTHOLOGUE AFUA_1G14840)"/>
    <property type="match status" value="1"/>
</dbReference>
<dbReference type="EMBL" id="AP014809">
    <property type="protein sequence ID" value="BAU92344.1"/>
    <property type="molecule type" value="Genomic_DNA"/>
</dbReference>
<organism evidence="2 3">
    <name type="scientific">Methylorubrum populi</name>
    <dbReference type="NCBI Taxonomy" id="223967"/>
    <lineage>
        <taxon>Bacteria</taxon>
        <taxon>Pseudomonadati</taxon>
        <taxon>Pseudomonadota</taxon>
        <taxon>Alphaproteobacteria</taxon>
        <taxon>Hyphomicrobiales</taxon>
        <taxon>Methylobacteriaceae</taxon>
        <taxon>Methylorubrum</taxon>
    </lineage>
</organism>
<dbReference type="PANTHER" id="PTHR37844:SF2">
    <property type="entry name" value="SER_THR PROTEIN PHOSPHATASE SUPERFAMILY (AFU_ORTHOLOGUE AFUA_1G14840)"/>
    <property type="match status" value="1"/>
</dbReference>
<dbReference type="AlphaFoldDB" id="A0A160PHK9"/>
<reference evidence="2 3" key="1">
    <citation type="journal article" date="2016" name="Genome Announc.">
        <title>Complete Genome Sequence of Methylobacterium populi P-1M, Isolated from Pink-Pigmented Household Biofilm.</title>
        <authorList>
            <person name="Morohoshi T."/>
            <person name="Ikeda T."/>
        </authorList>
    </citation>
    <scope>NUCLEOTIDE SEQUENCE [LARGE SCALE GENOMIC DNA]</scope>
    <source>
        <strain evidence="2 3">P-1M</strain>
    </source>
</reference>
<sequence>MARRGRGRRIAGSRLILPLAFEPADSVLRLFPLSDLHLERRRPEMIPPLAAPFDVLVCAGDLHEGHPEAGLATVLALAGGRPVVLVPGNHEHYAPTGDRRTAPELLAALEREVARLNGQGRRIHLLQGGQAVVIGGVRFVGTTLWSDWSLAGRWLTDDTPDRPDDPVAFAAARMTDPITGSREYRGSIRRADREPWSPADAMEAHGREKAALLEALARPHDGPTVAVTHHPPSPLAADAFRDAPGVPWWVPAFYATTILDDLPDADRPDLWISGHFHAGHDLRIGRTRWLANPVEGKTFRSDLIATLD</sequence>
<evidence type="ECO:0000313" key="3">
    <source>
        <dbReference type="Proteomes" id="UP000218288"/>
    </source>
</evidence>
<dbReference type="Gene3D" id="3.60.21.10">
    <property type="match status" value="1"/>
</dbReference>
<protein>
    <submittedName>
        <fullName evidence="2">Metallophosphoesterase</fullName>
    </submittedName>
</protein>
<evidence type="ECO:0000313" key="2">
    <source>
        <dbReference type="EMBL" id="BAU92344.1"/>
    </source>
</evidence>